<gene>
    <name evidence="1" type="ORF">BpHYR1_019256</name>
</gene>
<dbReference type="EMBL" id="REGN01011435">
    <property type="protein sequence ID" value="RMZ97413.1"/>
    <property type="molecule type" value="Genomic_DNA"/>
</dbReference>
<name>A0A3M7PEG4_BRAPC</name>
<organism evidence="1 2">
    <name type="scientific">Brachionus plicatilis</name>
    <name type="common">Marine rotifer</name>
    <name type="synonym">Brachionus muelleri</name>
    <dbReference type="NCBI Taxonomy" id="10195"/>
    <lineage>
        <taxon>Eukaryota</taxon>
        <taxon>Metazoa</taxon>
        <taxon>Spiralia</taxon>
        <taxon>Gnathifera</taxon>
        <taxon>Rotifera</taxon>
        <taxon>Eurotatoria</taxon>
        <taxon>Monogononta</taxon>
        <taxon>Pseudotrocha</taxon>
        <taxon>Ploima</taxon>
        <taxon>Brachionidae</taxon>
        <taxon>Brachionus</taxon>
    </lineage>
</organism>
<keyword evidence="2" id="KW-1185">Reference proteome</keyword>
<sequence>MSFWLYLIYNTKESADRLRWLKLISNSIRFIALEHLCYLTEISSMDIKNEIDEKLQIFTLNVLTIYTKAFQKPKYNRADLTNCQSSQEKTVYSRLTAEQCYI</sequence>
<dbReference type="AlphaFoldDB" id="A0A3M7PEG4"/>
<evidence type="ECO:0000313" key="2">
    <source>
        <dbReference type="Proteomes" id="UP000276133"/>
    </source>
</evidence>
<comment type="caution">
    <text evidence="1">The sequence shown here is derived from an EMBL/GenBank/DDBJ whole genome shotgun (WGS) entry which is preliminary data.</text>
</comment>
<proteinExistence type="predicted"/>
<protein>
    <submittedName>
        <fullName evidence="1">Uncharacterized protein</fullName>
    </submittedName>
</protein>
<evidence type="ECO:0000313" key="1">
    <source>
        <dbReference type="EMBL" id="RMZ97413.1"/>
    </source>
</evidence>
<accession>A0A3M7PEG4</accession>
<dbReference type="Proteomes" id="UP000276133">
    <property type="component" value="Unassembled WGS sequence"/>
</dbReference>
<reference evidence="1 2" key="1">
    <citation type="journal article" date="2018" name="Sci. Rep.">
        <title>Genomic signatures of local adaptation to the degree of environmental predictability in rotifers.</title>
        <authorList>
            <person name="Franch-Gras L."/>
            <person name="Hahn C."/>
            <person name="Garcia-Roger E.M."/>
            <person name="Carmona M.J."/>
            <person name="Serra M."/>
            <person name="Gomez A."/>
        </authorList>
    </citation>
    <scope>NUCLEOTIDE SEQUENCE [LARGE SCALE GENOMIC DNA]</scope>
    <source>
        <strain evidence="1">HYR1</strain>
    </source>
</reference>